<dbReference type="SUPFAM" id="SSF82199">
    <property type="entry name" value="SET domain"/>
    <property type="match status" value="1"/>
</dbReference>
<dbReference type="GO" id="GO:0008757">
    <property type="term" value="F:S-adenosylmethionine-dependent methyltransferase activity"/>
    <property type="evidence" value="ECO:0007669"/>
    <property type="project" value="UniProtKB-ARBA"/>
</dbReference>
<reference evidence="2" key="1">
    <citation type="submission" date="2019-11" db="EMBL/GenBank/DDBJ databases">
        <title>The nuclear and mitochondrial genomes of Frieseomelitta varia - a highly eusocial stingless bee (Meliponini) with a permanently sterile worker caste.</title>
        <authorList>
            <person name="Freitas F.C.P."/>
            <person name="Lourenco A.P."/>
            <person name="Nunes F.M.F."/>
            <person name="Paschoal A.R."/>
            <person name="Abreu F.C.P."/>
            <person name="Barbin F.O."/>
            <person name="Bataglia L."/>
            <person name="Cardoso-Junior C.A.M."/>
            <person name="Cervoni M.S."/>
            <person name="Silva S.R."/>
            <person name="Dalarmi F."/>
            <person name="Del Lama M.A."/>
            <person name="Depintor T.S."/>
            <person name="Ferreira K.M."/>
            <person name="Goria P.S."/>
            <person name="Jaskot M.C."/>
            <person name="Lago D.C."/>
            <person name="Luna-Lucena D."/>
            <person name="Moda L.M."/>
            <person name="Nascimento L."/>
            <person name="Pedrino M."/>
            <person name="Rabico F.O."/>
            <person name="Sanches F.C."/>
            <person name="Santos D.E."/>
            <person name="Santos C.G."/>
            <person name="Vieira J."/>
            <person name="Lopes T.F."/>
            <person name="Barchuk A.R."/>
            <person name="Hartfelder K."/>
            <person name="Simoes Z.L.P."/>
            <person name="Bitondi M.M.G."/>
            <person name="Pinheiro D.G."/>
        </authorList>
    </citation>
    <scope>NUCLEOTIDE SEQUENCE</scope>
    <source>
        <strain evidence="2">USP_RPSP 00005682</strain>
        <tissue evidence="2">Whole individual</tissue>
    </source>
</reference>
<feature type="domain" description="SET" evidence="1">
    <location>
        <begin position="1"/>
        <end position="259"/>
    </location>
</feature>
<name>A0A833VIP8_9HYME</name>
<comment type="caution">
    <text evidence="2">The sequence shown here is derived from an EMBL/GenBank/DDBJ whole genome shotgun (WGS) entry which is preliminary data.</text>
</comment>
<dbReference type="InterPro" id="IPR001214">
    <property type="entry name" value="SET_dom"/>
</dbReference>
<evidence type="ECO:0000259" key="1">
    <source>
        <dbReference type="PROSITE" id="PS50280"/>
    </source>
</evidence>
<dbReference type="PROSITE" id="PS50280">
    <property type="entry name" value="SET"/>
    <property type="match status" value="1"/>
</dbReference>
<dbReference type="AlphaFoldDB" id="A0A833VIP8"/>
<gene>
    <name evidence="2" type="ORF">E2986_08183</name>
</gene>
<dbReference type="Gene3D" id="6.10.140.2220">
    <property type="match status" value="1"/>
</dbReference>
<dbReference type="Gene3D" id="2.170.270.10">
    <property type="entry name" value="SET domain"/>
    <property type="match status" value="1"/>
</dbReference>
<dbReference type="InterPro" id="IPR046341">
    <property type="entry name" value="SET_dom_sf"/>
</dbReference>
<dbReference type="EMBL" id="WNWW01001028">
    <property type="protein sequence ID" value="KAF3419846.1"/>
    <property type="molecule type" value="Genomic_DNA"/>
</dbReference>
<dbReference type="GO" id="GO:0008170">
    <property type="term" value="F:N-methyltransferase activity"/>
    <property type="evidence" value="ECO:0007669"/>
    <property type="project" value="UniProtKB-ARBA"/>
</dbReference>
<dbReference type="CDD" id="cd20071">
    <property type="entry name" value="SET_SMYD"/>
    <property type="match status" value="1"/>
</dbReference>
<dbReference type="Proteomes" id="UP000655588">
    <property type="component" value="Unassembled WGS sequence"/>
</dbReference>
<protein>
    <recommendedName>
        <fullName evidence="1">SET domain-containing protein</fullName>
    </recommendedName>
</protein>
<dbReference type="Pfam" id="PF00856">
    <property type="entry name" value="SET"/>
    <property type="match status" value="1"/>
</dbReference>
<dbReference type="InterPro" id="IPR053010">
    <property type="entry name" value="SET_SmydA-8"/>
</dbReference>
<evidence type="ECO:0000313" key="3">
    <source>
        <dbReference type="Proteomes" id="UP000655588"/>
    </source>
</evidence>
<sequence length="510" mass="57616">MSQKSSKASAEKNAATYKILQNAKVGRYMVANRELEAGEEIVTEMPFIVGPKAFSYSLCLSCYASWPPSLYDKPLCSKCGWPVCSENCENQPQHKDYECQVFVQAKEKFNVQAVFEENENGMPQLECITPLRLLLESERNSERWNNEVKDMEAHNKIRSEKMQWQLNHVNIVLYIRNQLKLNRFSEEQIHTACGILEINAFEIRTANGCTARALYPIVALMNHSCVSNTCHSISPTDYRIRLRTTLKIPAGGELYGRYTHSLLPTMLRREQLLETKYFACACPRCSDPTELGTHMSTLKCNKCDNGIILSLDSLDPESSWKCTYCNFMTTGAAVRKVLLIIQESVNAVEIISGAEGADAIQARETVIKKYRSALHPRHAFLTTLRYSLSQMYGRVDEYLLDDLPDIVLEHKIDMCRLLLQVFDVIEPGYSRIRGMTLYELHAPLLFTAKTLWNAGVIDEAILKSKMIDASTILKEAALILCLEPPDTSEGKIGIAAKESLAELEESINNL</sequence>
<dbReference type="GO" id="GO:0008276">
    <property type="term" value="F:protein methyltransferase activity"/>
    <property type="evidence" value="ECO:0007669"/>
    <property type="project" value="UniProtKB-ARBA"/>
</dbReference>
<proteinExistence type="predicted"/>
<accession>A0A833VIP8</accession>
<keyword evidence="3" id="KW-1185">Reference proteome</keyword>
<dbReference type="Gene3D" id="1.10.220.160">
    <property type="match status" value="1"/>
</dbReference>
<dbReference type="PANTHER" id="PTHR46455:SF7">
    <property type="entry name" value="RE12806P"/>
    <property type="match status" value="1"/>
</dbReference>
<dbReference type="PANTHER" id="PTHR46455">
    <property type="entry name" value="SET AND MYND DOMAIN CONTAINING, ARTHROPOD-SPECIFIC, MEMBER 4, ISOFORM A"/>
    <property type="match status" value="1"/>
</dbReference>
<evidence type="ECO:0000313" key="2">
    <source>
        <dbReference type="EMBL" id="KAF3419846.1"/>
    </source>
</evidence>
<organism evidence="2 3">
    <name type="scientific">Frieseomelitta varia</name>
    <dbReference type="NCBI Taxonomy" id="561572"/>
    <lineage>
        <taxon>Eukaryota</taxon>
        <taxon>Metazoa</taxon>
        <taxon>Ecdysozoa</taxon>
        <taxon>Arthropoda</taxon>
        <taxon>Hexapoda</taxon>
        <taxon>Insecta</taxon>
        <taxon>Pterygota</taxon>
        <taxon>Neoptera</taxon>
        <taxon>Endopterygota</taxon>
        <taxon>Hymenoptera</taxon>
        <taxon>Apocrita</taxon>
        <taxon>Aculeata</taxon>
        <taxon>Apoidea</taxon>
        <taxon>Anthophila</taxon>
        <taxon>Apidae</taxon>
        <taxon>Frieseomelitta</taxon>
    </lineage>
</organism>